<dbReference type="RefSeq" id="WP_179830760.1">
    <property type="nucleotide sequence ID" value="NZ_OBEG01000001.1"/>
</dbReference>
<accession>A0A285L3L8</accession>
<protein>
    <submittedName>
        <fullName evidence="1">Uncharacterized protein</fullName>
    </submittedName>
</protein>
<gene>
    <name evidence="1" type="ORF">SAMN04244553_1162</name>
</gene>
<organism evidence="1 2">
    <name type="scientific">Nocardia amikacinitolerans</name>
    <dbReference type="NCBI Taxonomy" id="756689"/>
    <lineage>
        <taxon>Bacteria</taxon>
        <taxon>Bacillati</taxon>
        <taxon>Actinomycetota</taxon>
        <taxon>Actinomycetes</taxon>
        <taxon>Mycobacteriales</taxon>
        <taxon>Nocardiaceae</taxon>
        <taxon>Nocardia</taxon>
    </lineage>
</organism>
<keyword evidence="2" id="KW-1185">Reference proteome</keyword>
<reference evidence="1 2" key="1">
    <citation type="submission" date="2017-09" db="EMBL/GenBank/DDBJ databases">
        <authorList>
            <person name="Ehlers B."/>
            <person name="Leendertz F.H."/>
        </authorList>
    </citation>
    <scope>NUCLEOTIDE SEQUENCE [LARGE SCALE GENOMIC DNA]</scope>
    <source>
        <strain evidence="1 2">DSM 45537</strain>
    </source>
</reference>
<name>A0A285L3L8_9NOCA</name>
<dbReference type="AlphaFoldDB" id="A0A285L3L8"/>
<dbReference type="Proteomes" id="UP000219565">
    <property type="component" value="Unassembled WGS sequence"/>
</dbReference>
<evidence type="ECO:0000313" key="2">
    <source>
        <dbReference type="Proteomes" id="UP000219565"/>
    </source>
</evidence>
<sequence length="46" mass="4844">MDVDAAAAAAIDFDCIVIVGNAWRVRLSLVGTFGIGRIWLAGDSVH</sequence>
<proteinExistence type="predicted"/>
<dbReference type="EMBL" id="OBEG01000001">
    <property type="protein sequence ID" value="SNY78011.1"/>
    <property type="molecule type" value="Genomic_DNA"/>
</dbReference>
<evidence type="ECO:0000313" key="1">
    <source>
        <dbReference type="EMBL" id="SNY78011.1"/>
    </source>
</evidence>